<evidence type="ECO:0000313" key="8">
    <source>
        <dbReference type="EMBL" id="KAK4384890.1"/>
    </source>
</evidence>
<dbReference type="InterPro" id="IPR036163">
    <property type="entry name" value="HMA_dom_sf"/>
</dbReference>
<dbReference type="GO" id="GO:0046872">
    <property type="term" value="F:metal ion binding"/>
    <property type="evidence" value="ECO:0007669"/>
    <property type="project" value="UniProtKB-KW"/>
</dbReference>
<sequence length="198" mass="21966">MSQIYDNWERLVAAVLRREQFRRLCHQHSRSPSIGSSSSDFSFSSPLHDVESLNFSVPGAAASHNSSSQQQTHRQAAFIPESVSPETAPINAAPLPTFMYKVVLKVDVNDGREIRKALKVVSFFYGIGFCIPVDVNDGREIRKALKVVSSFDGVQSVSVDRKQKKFTLLGDIDPISVVQKLRKSWFTEIVSVGPTKVG</sequence>
<dbReference type="PANTHER" id="PTHR45811:SF49">
    <property type="entry name" value="OS04G0667600 PROTEIN"/>
    <property type="match status" value="1"/>
</dbReference>
<reference evidence="8" key="2">
    <citation type="journal article" date="2024" name="Plant">
        <title>Genomic evolution and insights into agronomic trait innovations of Sesamum species.</title>
        <authorList>
            <person name="Miao H."/>
            <person name="Wang L."/>
            <person name="Qu L."/>
            <person name="Liu H."/>
            <person name="Sun Y."/>
            <person name="Le M."/>
            <person name="Wang Q."/>
            <person name="Wei S."/>
            <person name="Zheng Y."/>
            <person name="Lin W."/>
            <person name="Duan Y."/>
            <person name="Cao H."/>
            <person name="Xiong S."/>
            <person name="Wang X."/>
            <person name="Wei L."/>
            <person name="Li C."/>
            <person name="Ma Q."/>
            <person name="Ju M."/>
            <person name="Zhao R."/>
            <person name="Li G."/>
            <person name="Mu C."/>
            <person name="Tian Q."/>
            <person name="Mei H."/>
            <person name="Zhang T."/>
            <person name="Gao T."/>
            <person name="Zhang H."/>
        </authorList>
    </citation>
    <scope>NUCLEOTIDE SEQUENCE</scope>
    <source>
        <strain evidence="8">K16</strain>
    </source>
</reference>
<keyword evidence="5" id="KW-0636">Prenylation</keyword>
<feature type="domain" description="HMA" evidence="7">
    <location>
        <begin position="126"/>
        <end position="193"/>
    </location>
</feature>
<accession>A0AAE1TBN1</accession>
<dbReference type="GO" id="GO:0016020">
    <property type="term" value="C:membrane"/>
    <property type="evidence" value="ECO:0007669"/>
    <property type="project" value="UniProtKB-SubCell"/>
</dbReference>
<comment type="caution">
    <text evidence="8">The sequence shown here is derived from an EMBL/GenBank/DDBJ whole genome shotgun (WGS) entry which is preliminary data.</text>
</comment>
<dbReference type="PROSITE" id="PS50846">
    <property type="entry name" value="HMA_2"/>
    <property type="match status" value="1"/>
</dbReference>
<dbReference type="SUPFAM" id="SSF55008">
    <property type="entry name" value="HMA, heavy metal-associated domain"/>
    <property type="match status" value="1"/>
</dbReference>
<dbReference type="InterPro" id="IPR006121">
    <property type="entry name" value="HMA_dom"/>
</dbReference>
<dbReference type="Pfam" id="PF00403">
    <property type="entry name" value="HMA"/>
    <property type="match status" value="1"/>
</dbReference>
<evidence type="ECO:0000259" key="7">
    <source>
        <dbReference type="PROSITE" id="PS50846"/>
    </source>
</evidence>
<proteinExistence type="inferred from homology"/>
<comment type="similarity">
    <text evidence="6">Belongs to the HIPP family.</text>
</comment>
<organism evidence="8 9">
    <name type="scientific">Sesamum angolense</name>
    <dbReference type="NCBI Taxonomy" id="2727404"/>
    <lineage>
        <taxon>Eukaryota</taxon>
        <taxon>Viridiplantae</taxon>
        <taxon>Streptophyta</taxon>
        <taxon>Embryophyta</taxon>
        <taxon>Tracheophyta</taxon>
        <taxon>Spermatophyta</taxon>
        <taxon>Magnoliopsida</taxon>
        <taxon>eudicotyledons</taxon>
        <taxon>Gunneridae</taxon>
        <taxon>Pentapetalae</taxon>
        <taxon>asterids</taxon>
        <taxon>lamiids</taxon>
        <taxon>Lamiales</taxon>
        <taxon>Pedaliaceae</taxon>
        <taxon>Sesamum</taxon>
    </lineage>
</organism>
<evidence type="ECO:0000256" key="4">
    <source>
        <dbReference type="ARBA" id="ARBA00023288"/>
    </source>
</evidence>
<keyword evidence="4" id="KW-0449">Lipoprotein</keyword>
<evidence type="ECO:0000256" key="5">
    <source>
        <dbReference type="ARBA" id="ARBA00023289"/>
    </source>
</evidence>
<dbReference type="PANTHER" id="PTHR45811">
    <property type="entry name" value="COPPER TRANSPORT PROTEIN FAMILY-RELATED"/>
    <property type="match status" value="1"/>
</dbReference>
<dbReference type="GO" id="GO:0009626">
    <property type="term" value="P:plant-type hypersensitive response"/>
    <property type="evidence" value="ECO:0007669"/>
    <property type="project" value="UniProtKB-KW"/>
</dbReference>
<gene>
    <name evidence="8" type="ORF">Sango_2613000</name>
</gene>
<evidence type="ECO:0000256" key="3">
    <source>
        <dbReference type="ARBA" id="ARBA00022723"/>
    </source>
</evidence>
<keyword evidence="2" id="KW-0488">Methylation</keyword>
<comment type="subcellular location">
    <subcellularLocation>
        <location evidence="1">Membrane</location>
        <topology evidence="1">Peripheral membrane protein</topology>
    </subcellularLocation>
</comment>
<dbReference type="InterPro" id="IPR051863">
    <property type="entry name" value="HIPP"/>
</dbReference>
<evidence type="ECO:0000256" key="1">
    <source>
        <dbReference type="ARBA" id="ARBA00004170"/>
    </source>
</evidence>
<name>A0AAE1TBN1_9LAMI</name>
<evidence type="ECO:0000256" key="6">
    <source>
        <dbReference type="ARBA" id="ARBA00024045"/>
    </source>
</evidence>
<reference evidence="8" key="1">
    <citation type="submission" date="2020-06" db="EMBL/GenBank/DDBJ databases">
        <authorList>
            <person name="Li T."/>
            <person name="Hu X."/>
            <person name="Zhang T."/>
            <person name="Song X."/>
            <person name="Zhang H."/>
            <person name="Dai N."/>
            <person name="Sheng W."/>
            <person name="Hou X."/>
            <person name="Wei L."/>
        </authorList>
    </citation>
    <scope>NUCLEOTIDE SEQUENCE</scope>
    <source>
        <strain evidence="8">K16</strain>
        <tissue evidence="8">Leaf</tissue>
    </source>
</reference>
<protein>
    <submittedName>
        <fullName evidence="8">Heavy metal-associated isoprenylated plant protein 39</fullName>
    </submittedName>
</protein>
<keyword evidence="3" id="KW-0479">Metal-binding</keyword>
<evidence type="ECO:0000256" key="2">
    <source>
        <dbReference type="ARBA" id="ARBA00022481"/>
    </source>
</evidence>
<dbReference type="EMBL" id="JACGWL010000016">
    <property type="protein sequence ID" value="KAK4384890.1"/>
    <property type="molecule type" value="Genomic_DNA"/>
</dbReference>
<evidence type="ECO:0000313" key="9">
    <source>
        <dbReference type="Proteomes" id="UP001289374"/>
    </source>
</evidence>
<dbReference type="Proteomes" id="UP001289374">
    <property type="component" value="Unassembled WGS sequence"/>
</dbReference>
<dbReference type="Gene3D" id="3.30.70.100">
    <property type="match status" value="1"/>
</dbReference>
<dbReference type="AlphaFoldDB" id="A0AAE1TBN1"/>
<keyword evidence="9" id="KW-1185">Reference proteome</keyword>